<dbReference type="EMBL" id="RRYP01009872">
    <property type="protein sequence ID" value="TNV78773.1"/>
    <property type="molecule type" value="Genomic_DNA"/>
</dbReference>
<dbReference type="Pfam" id="PF00647">
    <property type="entry name" value="EF1G"/>
    <property type="match status" value="1"/>
</dbReference>
<dbReference type="PANTHER" id="PTHR43986:SF1">
    <property type="entry name" value="ELONGATION FACTOR 1-GAMMA"/>
    <property type="match status" value="1"/>
</dbReference>
<dbReference type="InterPro" id="IPR001662">
    <property type="entry name" value="EF1B_G_C"/>
</dbReference>
<dbReference type="InterPro" id="IPR004046">
    <property type="entry name" value="GST_C"/>
</dbReference>
<protein>
    <recommendedName>
        <fullName evidence="9">GST C-terminal domain-containing protein</fullName>
    </recommendedName>
</protein>
<gene>
    <name evidence="7" type="ORF">FGO68_gene1083</name>
</gene>
<evidence type="ECO:0000259" key="6">
    <source>
        <dbReference type="PROSITE" id="PS50405"/>
    </source>
</evidence>
<reference evidence="7" key="1">
    <citation type="submission" date="2019-06" db="EMBL/GenBank/DDBJ databases">
        <authorList>
            <person name="Zheng W."/>
        </authorList>
    </citation>
    <scope>NUCLEOTIDE SEQUENCE</scope>
    <source>
        <strain evidence="7">QDHG01</strain>
    </source>
</reference>
<feature type="signal peptide" evidence="4">
    <location>
        <begin position="1"/>
        <end position="22"/>
    </location>
</feature>
<dbReference type="SUPFAM" id="SSF89942">
    <property type="entry name" value="eEF1-gamma domain"/>
    <property type="match status" value="1"/>
</dbReference>
<sequence>MKIFNWRVGNIWVDLAVITANAWETAQVNQWVDYSHTTIFPHLYPILRAVFGLGDAVDSDAYNNAVKEIKEIAKILNTHLQGKTHLVSNRITVADIAVAVQFIPLYQTILDAGFRKAMPNVGTWLEALVKLPEVVRRVGNVKFAGKAIKATHVLEKKKEEPKPAAAPKKVEKATEGMDHFFQHYDPEGYTIYFVHYDKYEGEGVVLYQTSNLMNGFLQRMDEKFRNYTFSMMAILGDEPNLEIQGVWMFRGKGIPQEMIDHPQFEYYQRRELDVKNEADKKLISDFWAGKVDSIANGLKIQECKMFK</sequence>
<evidence type="ECO:0000256" key="1">
    <source>
        <dbReference type="ARBA" id="ARBA00022768"/>
    </source>
</evidence>
<dbReference type="SMART" id="SM01183">
    <property type="entry name" value="EF1G"/>
    <property type="match status" value="1"/>
</dbReference>
<proteinExistence type="predicted"/>
<feature type="domain" description="GST C-terminal" evidence="6">
    <location>
        <begin position="21"/>
        <end position="148"/>
    </location>
</feature>
<dbReference type="InterPro" id="IPR036433">
    <property type="entry name" value="EF1B_G_C_sf"/>
</dbReference>
<dbReference type="Proteomes" id="UP000785679">
    <property type="component" value="Unassembled WGS sequence"/>
</dbReference>
<keyword evidence="1 3" id="KW-0251">Elongation factor</keyword>
<dbReference type="CDD" id="cd03181">
    <property type="entry name" value="GST_C_EF1Bgamma_like"/>
    <property type="match status" value="1"/>
</dbReference>
<organism evidence="7 8">
    <name type="scientific">Halteria grandinella</name>
    <dbReference type="NCBI Taxonomy" id="5974"/>
    <lineage>
        <taxon>Eukaryota</taxon>
        <taxon>Sar</taxon>
        <taxon>Alveolata</taxon>
        <taxon>Ciliophora</taxon>
        <taxon>Intramacronucleata</taxon>
        <taxon>Spirotrichea</taxon>
        <taxon>Stichotrichia</taxon>
        <taxon>Sporadotrichida</taxon>
        <taxon>Halteriidae</taxon>
        <taxon>Halteria</taxon>
    </lineage>
</organism>
<dbReference type="PROSITE" id="PS50405">
    <property type="entry name" value="GST_CTER"/>
    <property type="match status" value="1"/>
</dbReference>
<dbReference type="GO" id="GO:0003746">
    <property type="term" value="F:translation elongation factor activity"/>
    <property type="evidence" value="ECO:0007669"/>
    <property type="project" value="UniProtKB-UniRule"/>
</dbReference>
<dbReference type="InterPro" id="IPR010987">
    <property type="entry name" value="Glutathione-S-Trfase_C-like"/>
</dbReference>
<dbReference type="PANTHER" id="PTHR43986">
    <property type="entry name" value="ELONGATION FACTOR 1-GAMMA"/>
    <property type="match status" value="1"/>
</dbReference>
<keyword evidence="2 3" id="KW-0648">Protein biosynthesis</keyword>
<evidence type="ECO:0000313" key="7">
    <source>
        <dbReference type="EMBL" id="TNV78773.1"/>
    </source>
</evidence>
<feature type="chain" id="PRO_5035282384" description="GST C-terminal domain-containing protein" evidence="4">
    <location>
        <begin position="23"/>
        <end position="307"/>
    </location>
</feature>
<accession>A0A8J8NNX9</accession>
<dbReference type="SUPFAM" id="SSF47616">
    <property type="entry name" value="GST C-terminal domain-like"/>
    <property type="match status" value="1"/>
</dbReference>
<dbReference type="OrthoDB" id="249703at2759"/>
<evidence type="ECO:0000256" key="4">
    <source>
        <dbReference type="SAM" id="SignalP"/>
    </source>
</evidence>
<keyword evidence="4" id="KW-0732">Signal</keyword>
<dbReference type="PROSITE" id="PS50040">
    <property type="entry name" value="EF1G_C"/>
    <property type="match status" value="1"/>
</dbReference>
<comment type="caution">
    <text evidence="7">The sequence shown here is derived from an EMBL/GenBank/DDBJ whole genome shotgun (WGS) entry which is preliminary data.</text>
</comment>
<dbReference type="AlphaFoldDB" id="A0A8J8NNX9"/>
<dbReference type="InterPro" id="IPR036282">
    <property type="entry name" value="Glutathione-S-Trfase_C_sf"/>
</dbReference>
<feature type="domain" description="EF-1-gamma C-terminal" evidence="5">
    <location>
        <begin position="141"/>
        <end position="307"/>
    </location>
</feature>
<dbReference type="Pfam" id="PF00043">
    <property type="entry name" value="GST_C"/>
    <property type="match status" value="1"/>
</dbReference>
<evidence type="ECO:0000259" key="5">
    <source>
        <dbReference type="PROSITE" id="PS50040"/>
    </source>
</evidence>
<keyword evidence="8" id="KW-1185">Reference proteome</keyword>
<evidence type="ECO:0000313" key="8">
    <source>
        <dbReference type="Proteomes" id="UP000785679"/>
    </source>
</evidence>
<dbReference type="GO" id="GO:0005737">
    <property type="term" value="C:cytoplasm"/>
    <property type="evidence" value="ECO:0007669"/>
    <property type="project" value="TreeGrafter"/>
</dbReference>
<evidence type="ECO:0000256" key="3">
    <source>
        <dbReference type="PROSITE-ProRule" id="PRU00519"/>
    </source>
</evidence>
<evidence type="ECO:0008006" key="9">
    <source>
        <dbReference type="Google" id="ProtNLM"/>
    </source>
</evidence>
<dbReference type="Gene3D" id="1.20.1050.10">
    <property type="match status" value="1"/>
</dbReference>
<dbReference type="Gene3D" id="3.30.70.1010">
    <property type="entry name" value="Translation elongation factor EF1B, gamma chain, conserved domain"/>
    <property type="match status" value="1"/>
</dbReference>
<evidence type="ECO:0000256" key="2">
    <source>
        <dbReference type="ARBA" id="ARBA00022917"/>
    </source>
</evidence>
<dbReference type="GO" id="GO:0005634">
    <property type="term" value="C:nucleus"/>
    <property type="evidence" value="ECO:0007669"/>
    <property type="project" value="TreeGrafter"/>
</dbReference>
<dbReference type="InterPro" id="IPR050802">
    <property type="entry name" value="EF-GSTs"/>
</dbReference>
<name>A0A8J8NNX9_HALGN</name>